<sequence>MGHRDRAVERSGVGQTGQQIEGRVDSRTSAAAGATARRLIRR</sequence>
<feature type="region of interest" description="Disordered" evidence="1">
    <location>
        <begin position="1"/>
        <end position="42"/>
    </location>
</feature>
<proteinExistence type="predicted"/>
<comment type="caution">
    <text evidence="2">The sequence shown here is derived from an EMBL/GenBank/DDBJ whole genome shotgun (WGS) entry which is preliminary data.</text>
</comment>
<keyword evidence="3" id="KW-1185">Reference proteome</keyword>
<dbReference type="EMBL" id="JBHSJE010000010">
    <property type="protein sequence ID" value="MFC4982169.1"/>
    <property type="molecule type" value="Genomic_DNA"/>
</dbReference>
<organism evidence="2 3">
    <name type="scientific">Streptomyces atroolivaceus</name>
    <dbReference type="NCBI Taxonomy" id="66869"/>
    <lineage>
        <taxon>Bacteria</taxon>
        <taxon>Bacillati</taxon>
        <taxon>Actinomycetota</taxon>
        <taxon>Actinomycetes</taxon>
        <taxon>Kitasatosporales</taxon>
        <taxon>Streptomycetaceae</taxon>
        <taxon>Streptomyces</taxon>
    </lineage>
</organism>
<protein>
    <submittedName>
        <fullName evidence="2">Uncharacterized protein</fullName>
    </submittedName>
</protein>
<dbReference type="RefSeq" id="WP_279626896.1">
    <property type="nucleotide sequence ID" value="NZ_JBHSJE010000010.1"/>
</dbReference>
<feature type="compositionally biased region" description="Low complexity" evidence="1">
    <location>
        <begin position="27"/>
        <end position="42"/>
    </location>
</feature>
<reference evidence="3" key="1">
    <citation type="journal article" date="2019" name="Int. J. Syst. Evol. Microbiol.">
        <title>The Global Catalogue of Microorganisms (GCM) 10K type strain sequencing project: providing services to taxonomists for standard genome sequencing and annotation.</title>
        <authorList>
            <consortium name="The Broad Institute Genomics Platform"/>
            <consortium name="The Broad Institute Genome Sequencing Center for Infectious Disease"/>
            <person name="Wu L."/>
            <person name="Ma J."/>
        </authorList>
    </citation>
    <scope>NUCLEOTIDE SEQUENCE [LARGE SCALE GENOMIC DNA]</scope>
    <source>
        <strain evidence="3">ICMP 257</strain>
    </source>
</reference>
<evidence type="ECO:0000313" key="3">
    <source>
        <dbReference type="Proteomes" id="UP001595908"/>
    </source>
</evidence>
<dbReference type="GeneID" id="96256907"/>
<name>A0ABV9VDY7_STRAZ</name>
<evidence type="ECO:0000313" key="2">
    <source>
        <dbReference type="EMBL" id="MFC4982169.1"/>
    </source>
</evidence>
<gene>
    <name evidence="2" type="ORF">ACFPL4_28165</name>
</gene>
<evidence type="ECO:0000256" key="1">
    <source>
        <dbReference type="SAM" id="MobiDB-lite"/>
    </source>
</evidence>
<accession>A0ABV9VDY7</accession>
<dbReference type="Proteomes" id="UP001595908">
    <property type="component" value="Unassembled WGS sequence"/>
</dbReference>